<dbReference type="EMBL" id="KB096551">
    <property type="protein sequence ID" value="ESO03884.1"/>
    <property type="molecule type" value="Genomic_DNA"/>
</dbReference>
<feature type="binding site" evidence="2">
    <location>
        <position position="191"/>
    </location>
    <ligand>
        <name>Zn(2+)</name>
        <dbReference type="ChEBI" id="CHEBI:29105"/>
        <note>catalytic</note>
    </ligand>
</feature>
<dbReference type="RefSeq" id="XP_009017820.1">
    <property type="nucleotide sequence ID" value="XM_009019572.1"/>
</dbReference>
<comment type="caution">
    <text evidence="2">Lacks conserved residue(s) required for the propagation of feature annotation.</text>
</comment>
<dbReference type="SMART" id="SM00608">
    <property type="entry name" value="ACR"/>
    <property type="match status" value="1"/>
</dbReference>
<dbReference type="PROSITE" id="PS50214">
    <property type="entry name" value="DISINTEGRIN_2"/>
    <property type="match status" value="1"/>
</dbReference>
<dbReference type="InterPro" id="IPR001590">
    <property type="entry name" value="Peptidase_M12B"/>
</dbReference>
<protein>
    <recommendedName>
        <fullName evidence="8">Peptidase M12B domain-containing protein</fullName>
    </recommendedName>
</protein>
<dbReference type="InterPro" id="IPR036436">
    <property type="entry name" value="Disintegrin_dom_sf"/>
</dbReference>
<dbReference type="CTD" id="20204292"/>
<evidence type="ECO:0000313" key="5">
    <source>
        <dbReference type="EMBL" id="ESO03884.1"/>
    </source>
</evidence>
<feature type="domain" description="Peptidase M12B" evidence="4">
    <location>
        <begin position="62"/>
        <end position="230"/>
    </location>
</feature>
<dbReference type="Gene3D" id="3.40.390.10">
    <property type="entry name" value="Collagenase (Catalytic Domain)"/>
    <property type="match status" value="2"/>
</dbReference>
<dbReference type="InterPro" id="IPR006586">
    <property type="entry name" value="ADAM_Cys-rich"/>
</dbReference>
<dbReference type="SUPFAM" id="SSF57552">
    <property type="entry name" value="Blood coagulation inhibitor (disintegrin)"/>
    <property type="match status" value="1"/>
</dbReference>
<reference evidence="5 7" key="2">
    <citation type="journal article" date="2013" name="Nature">
        <title>Insights into bilaterian evolution from three spiralian genomes.</title>
        <authorList>
            <person name="Simakov O."/>
            <person name="Marletaz F."/>
            <person name="Cho S.J."/>
            <person name="Edsinger-Gonzales E."/>
            <person name="Havlak P."/>
            <person name="Hellsten U."/>
            <person name="Kuo D.H."/>
            <person name="Larsson T."/>
            <person name="Lv J."/>
            <person name="Arendt D."/>
            <person name="Savage R."/>
            <person name="Osoegawa K."/>
            <person name="de Jong P."/>
            <person name="Grimwood J."/>
            <person name="Chapman J.A."/>
            <person name="Shapiro H."/>
            <person name="Aerts A."/>
            <person name="Otillar R.P."/>
            <person name="Terry A.Y."/>
            <person name="Boore J.L."/>
            <person name="Grigoriev I.V."/>
            <person name="Lindberg D.R."/>
            <person name="Seaver E.C."/>
            <person name="Weisblat D.A."/>
            <person name="Putnam N.H."/>
            <person name="Rokhsar D.S."/>
        </authorList>
    </citation>
    <scope>NUCLEOTIDE SEQUENCE</scope>
</reference>
<evidence type="ECO:0000256" key="2">
    <source>
        <dbReference type="PROSITE-ProRule" id="PRU00276"/>
    </source>
</evidence>
<dbReference type="InterPro" id="IPR024079">
    <property type="entry name" value="MetalloPept_cat_dom_sf"/>
</dbReference>
<evidence type="ECO:0000313" key="6">
    <source>
        <dbReference type="EnsemblMetazoa" id="HelroP172909"/>
    </source>
</evidence>
<proteinExistence type="predicted"/>
<dbReference type="SUPFAM" id="SSF55486">
    <property type="entry name" value="Metalloproteases ('zincins'), catalytic domain"/>
    <property type="match status" value="1"/>
</dbReference>
<dbReference type="AlphaFoldDB" id="T1F643"/>
<organism evidence="6 7">
    <name type="scientific">Helobdella robusta</name>
    <name type="common">Californian leech</name>
    <dbReference type="NCBI Taxonomy" id="6412"/>
    <lineage>
        <taxon>Eukaryota</taxon>
        <taxon>Metazoa</taxon>
        <taxon>Spiralia</taxon>
        <taxon>Lophotrochozoa</taxon>
        <taxon>Annelida</taxon>
        <taxon>Clitellata</taxon>
        <taxon>Hirudinea</taxon>
        <taxon>Rhynchobdellida</taxon>
        <taxon>Glossiphoniidae</taxon>
        <taxon>Helobdella</taxon>
    </lineage>
</organism>
<dbReference type="Pfam" id="PF00200">
    <property type="entry name" value="Disintegrin"/>
    <property type="match status" value="1"/>
</dbReference>
<evidence type="ECO:0000313" key="7">
    <source>
        <dbReference type="Proteomes" id="UP000015101"/>
    </source>
</evidence>
<feature type="binding site" evidence="2">
    <location>
        <position position="185"/>
    </location>
    <ligand>
        <name>Zn(2+)</name>
        <dbReference type="ChEBI" id="CHEBI:29105"/>
        <note>catalytic</note>
    </ligand>
</feature>
<keyword evidence="2" id="KW-0862">Zinc</keyword>
<name>T1F643_HELRO</name>
<dbReference type="HOGENOM" id="CLU_540005_0_0_1"/>
<reference evidence="7" key="1">
    <citation type="submission" date="2012-12" db="EMBL/GenBank/DDBJ databases">
        <authorList>
            <person name="Hellsten U."/>
            <person name="Grimwood J."/>
            <person name="Chapman J.A."/>
            <person name="Shapiro H."/>
            <person name="Aerts A."/>
            <person name="Otillar R.P."/>
            <person name="Terry A.Y."/>
            <person name="Boore J.L."/>
            <person name="Simakov O."/>
            <person name="Marletaz F."/>
            <person name="Cho S.-J."/>
            <person name="Edsinger-Gonzales E."/>
            <person name="Havlak P."/>
            <person name="Kuo D.-H."/>
            <person name="Larsson T."/>
            <person name="Lv J."/>
            <person name="Arendt D."/>
            <person name="Savage R."/>
            <person name="Osoegawa K."/>
            <person name="de Jong P."/>
            <person name="Lindberg D.R."/>
            <person name="Seaver E.C."/>
            <person name="Weisblat D.A."/>
            <person name="Putnam N.H."/>
            <person name="Grigoriev I.V."/>
            <person name="Rokhsar D.S."/>
        </authorList>
    </citation>
    <scope>NUCLEOTIDE SEQUENCE</scope>
</reference>
<dbReference type="SMART" id="SM00050">
    <property type="entry name" value="DISIN"/>
    <property type="match status" value="1"/>
</dbReference>
<dbReference type="InParanoid" id="T1F643"/>
<gene>
    <name evidence="6" type="primary">20204292</name>
    <name evidence="5" type="ORF">HELRODRAFT_172909</name>
</gene>
<dbReference type="OrthoDB" id="5951731at2759"/>
<dbReference type="GeneID" id="20204292"/>
<dbReference type="Pfam" id="PF01421">
    <property type="entry name" value="Reprolysin"/>
    <property type="match status" value="1"/>
</dbReference>
<dbReference type="PANTHER" id="PTHR11905">
    <property type="entry name" value="ADAM A DISINTEGRIN AND METALLOPROTEASE DOMAIN"/>
    <property type="match status" value="1"/>
</dbReference>
<evidence type="ECO:0000259" key="3">
    <source>
        <dbReference type="PROSITE" id="PS50214"/>
    </source>
</evidence>
<reference evidence="6" key="3">
    <citation type="submission" date="2015-06" db="UniProtKB">
        <authorList>
            <consortium name="EnsemblMetazoa"/>
        </authorList>
    </citation>
    <scope>IDENTIFICATION</scope>
</reference>
<dbReference type="GO" id="GO:0046872">
    <property type="term" value="F:metal ion binding"/>
    <property type="evidence" value="ECO:0007669"/>
    <property type="project" value="UniProtKB-KW"/>
</dbReference>
<evidence type="ECO:0008006" key="8">
    <source>
        <dbReference type="Google" id="ProtNLM"/>
    </source>
</evidence>
<feature type="binding site" evidence="2">
    <location>
        <position position="181"/>
    </location>
    <ligand>
        <name>Zn(2+)</name>
        <dbReference type="ChEBI" id="CHEBI:29105"/>
        <note>catalytic</note>
    </ligand>
</feature>
<dbReference type="GO" id="GO:0006509">
    <property type="term" value="P:membrane protein ectodomain proteolysis"/>
    <property type="evidence" value="ECO:0000318"/>
    <property type="project" value="GO_Central"/>
</dbReference>
<dbReference type="PANTHER" id="PTHR11905:SF159">
    <property type="entry name" value="ADAM METALLOPROTEASE"/>
    <property type="match status" value="1"/>
</dbReference>
<keyword evidence="2" id="KW-0479">Metal-binding</keyword>
<evidence type="ECO:0000256" key="1">
    <source>
        <dbReference type="PROSITE-ProRule" id="PRU00068"/>
    </source>
</evidence>
<dbReference type="Proteomes" id="UP000015101">
    <property type="component" value="Unassembled WGS sequence"/>
</dbReference>
<dbReference type="PROSITE" id="PS50215">
    <property type="entry name" value="ADAM_MEPRO"/>
    <property type="match status" value="1"/>
</dbReference>
<sequence length="505" mass="56716">MYIESCCHQTLRCRLLEREDLAEESVENGLFELASVLYDINSINDDDMSHSTDFADFDRKVRIAKLYFVVDYSEYEKSGKDANGTVEKLLTIVNGASSNYQKVDIFLSVVGIEIWETPKIVISPDPDQFVFAWNDYKIENVMPNVPIHDATVLVVLAIIDILRHKIQYSKSNTVSSVTLTHEIGHLFGLNHVQKEAGCVCRNPPCIMDQSIDLSGSKQVSWSSCSIDRLKTAFKIQLCLFKPAEFEINRLECGDGLVTSGEECDCGSLPEHLCSRECCDMERCKLTNVAECSTGLCCDLLKCEIKTRGTVCRASYNDCDLDDVCDGDTQNCVDMTKPDGVMCAVRFCQTRDQACASLWDHLNVKSATEECYKNNMGTWPCFHCDYIMETNKAVPCQLENVLCGRVLCNLEGFETIRIRNTVLYQHLNCTCAEIFSVGKAYNPGFVQDGTKCGRNRVCLDRKCISRGKIIARSDILIIDIRSTLAMARLDISLLNTVLLCLFVIKL</sequence>
<dbReference type="EMBL" id="AMQM01004400">
    <property type="status" value="NOT_ANNOTATED_CDS"/>
    <property type="molecule type" value="Genomic_DNA"/>
</dbReference>
<dbReference type="InterPro" id="IPR001762">
    <property type="entry name" value="Disintegrin_dom"/>
</dbReference>
<evidence type="ECO:0000259" key="4">
    <source>
        <dbReference type="PROSITE" id="PS50215"/>
    </source>
</evidence>
<dbReference type="Pfam" id="PF08516">
    <property type="entry name" value="ADAM_CR"/>
    <property type="match status" value="1"/>
</dbReference>
<feature type="disulfide bond" evidence="2">
    <location>
        <begin position="200"/>
        <end position="205"/>
    </location>
</feature>
<keyword evidence="7" id="KW-1185">Reference proteome</keyword>
<dbReference type="GO" id="GO:0004222">
    <property type="term" value="F:metalloendopeptidase activity"/>
    <property type="evidence" value="ECO:0000318"/>
    <property type="project" value="GO_Central"/>
</dbReference>
<dbReference type="EnsemblMetazoa" id="HelroT172909">
    <property type="protein sequence ID" value="HelroP172909"/>
    <property type="gene ID" value="HelroG172909"/>
</dbReference>
<dbReference type="eggNOG" id="KOG3607">
    <property type="taxonomic scope" value="Eukaryota"/>
</dbReference>
<dbReference type="Gene3D" id="4.10.70.10">
    <property type="entry name" value="Disintegrin domain"/>
    <property type="match status" value="1"/>
</dbReference>
<keyword evidence="2" id="KW-1015">Disulfide bond</keyword>
<accession>T1F643</accession>
<feature type="domain" description="Disintegrin" evidence="3">
    <location>
        <begin position="249"/>
        <end position="331"/>
    </location>
</feature>
<dbReference type="KEGG" id="hro:HELRODRAFT_172909"/>
<feature type="disulfide bond" evidence="1">
    <location>
        <begin position="311"/>
        <end position="331"/>
    </location>
</feature>
<feature type="active site" evidence="2">
    <location>
        <position position="182"/>
    </location>
</feature>